<proteinExistence type="predicted"/>
<evidence type="ECO:0000313" key="2">
    <source>
        <dbReference type="Proteomes" id="UP001060771"/>
    </source>
</evidence>
<accession>A0ABN6SRR1</accession>
<dbReference type="Proteomes" id="UP001060771">
    <property type="component" value="Chromosome"/>
</dbReference>
<organism evidence="1 2">
    <name type="scientific">Vulcanisaeta souniana JCM 11219</name>
    <dbReference type="NCBI Taxonomy" id="1293586"/>
    <lineage>
        <taxon>Archaea</taxon>
        <taxon>Thermoproteota</taxon>
        <taxon>Thermoprotei</taxon>
        <taxon>Thermoproteales</taxon>
        <taxon>Thermoproteaceae</taxon>
        <taxon>Vulcanisaeta</taxon>
    </lineage>
</organism>
<name>A0ABN6SRR1_9CREN</name>
<sequence>MPSKKPNKLMDNNRWYKPFSNEFISTLASLWGFRISE</sequence>
<protein>
    <submittedName>
        <fullName evidence="1">Uncharacterized protein</fullName>
    </submittedName>
</protein>
<evidence type="ECO:0000313" key="1">
    <source>
        <dbReference type="EMBL" id="BDR92450.1"/>
    </source>
</evidence>
<gene>
    <name evidence="1" type="ORF">Vsou_15430</name>
</gene>
<dbReference type="EMBL" id="AP026830">
    <property type="protein sequence ID" value="BDR92450.1"/>
    <property type="molecule type" value="Genomic_DNA"/>
</dbReference>
<reference evidence="2" key="1">
    <citation type="submission" date="2022-09" db="EMBL/GenBank/DDBJ databases">
        <title>Complete genome sequence of Vulcanisaeta souniana.</title>
        <authorList>
            <person name="Kato S."/>
            <person name="Itoh T."/>
            <person name="Ohkuma M."/>
        </authorList>
    </citation>
    <scope>NUCLEOTIDE SEQUENCE [LARGE SCALE GENOMIC DNA]</scope>
    <source>
        <strain evidence="2">JCM 11219</strain>
    </source>
</reference>
<keyword evidence="2" id="KW-1185">Reference proteome</keyword>